<reference evidence="1 2" key="1">
    <citation type="submission" date="2018-06" db="EMBL/GenBank/DDBJ databases">
        <title>Comparative genomics reveals the genomic features of Rhizophagus irregularis, R. cerebriforme, R. diaphanum and Gigaspora rosea, and their symbiotic lifestyle signature.</title>
        <authorList>
            <person name="Morin E."/>
            <person name="San Clemente H."/>
            <person name="Chen E.C.H."/>
            <person name="De La Providencia I."/>
            <person name="Hainaut M."/>
            <person name="Kuo A."/>
            <person name="Kohler A."/>
            <person name="Murat C."/>
            <person name="Tang N."/>
            <person name="Roy S."/>
            <person name="Loubradou J."/>
            <person name="Henrissat B."/>
            <person name="Grigoriev I.V."/>
            <person name="Corradi N."/>
            <person name="Roux C."/>
            <person name="Martin F.M."/>
        </authorList>
    </citation>
    <scope>NUCLEOTIDE SEQUENCE [LARGE SCALE GENOMIC DNA]</scope>
    <source>
        <strain evidence="1 2">DAOM 194757</strain>
    </source>
</reference>
<organism evidence="1 2">
    <name type="scientific">Gigaspora rosea</name>
    <dbReference type="NCBI Taxonomy" id="44941"/>
    <lineage>
        <taxon>Eukaryota</taxon>
        <taxon>Fungi</taxon>
        <taxon>Fungi incertae sedis</taxon>
        <taxon>Mucoromycota</taxon>
        <taxon>Glomeromycotina</taxon>
        <taxon>Glomeromycetes</taxon>
        <taxon>Diversisporales</taxon>
        <taxon>Gigasporaceae</taxon>
        <taxon>Gigaspora</taxon>
    </lineage>
</organism>
<dbReference type="AlphaFoldDB" id="A0A397W940"/>
<evidence type="ECO:0008006" key="3">
    <source>
        <dbReference type="Google" id="ProtNLM"/>
    </source>
</evidence>
<name>A0A397W940_9GLOM</name>
<dbReference type="GO" id="GO:0004497">
    <property type="term" value="F:monooxygenase activity"/>
    <property type="evidence" value="ECO:0007669"/>
    <property type="project" value="InterPro"/>
</dbReference>
<dbReference type="GO" id="GO:0020037">
    <property type="term" value="F:heme binding"/>
    <property type="evidence" value="ECO:0007669"/>
    <property type="project" value="InterPro"/>
</dbReference>
<sequence>MLLKKTYDRICEVYLARIHQAQGLKELNVLNKGFLFNNDLKIGDLINIIGNLLQIIYQVVNMNGHLKVLAKIDKYFSSITSNKIAHENLFKLKYCKAVIIEMKQLTPAINSITRYSTDTCEIADNHEVFNPDRFYYNTEINNDIIDIDDTVMSKNKFSYTIFGSGLCICPAITACQELNVIIKPRKKHPPYLSSHAVEPNGQHTLLSWQSSSQNPLPHLLEPLGQHMLPD</sequence>
<dbReference type="GO" id="GO:0005506">
    <property type="term" value="F:iron ion binding"/>
    <property type="evidence" value="ECO:0007669"/>
    <property type="project" value="InterPro"/>
</dbReference>
<protein>
    <recommendedName>
        <fullName evidence="3">Cytochrome P450</fullName>
    </recommendedName>
</protein>
<keyword evidence="2" id="KW-1185">Reference proteome</keyword>
<proteinExistence type="predicted"/>
<dbReference type="Gene3D" id="1.10.630.10">
    <property type="entry name" value="Cytochrome P450"/>
    <property type="match status" value="1"/>
</dbReference>
<dbReference type="InterPro" id="IPR036396">
    <property type="entry name" value="Cyt_P450_sf"/>
</dbReference>
<gene>
    <name evidence="1" type="ORF">C2G38_2239797</name>
</gene>
<comment type="caution">
    <text evidence="1">The sequence shown here is derived from an EMBL/GenBank/DDBJ whole genome shotgun (WGS) entry which is preliminary data.</text>
</comment>
<evidence type="ECO:0000313" key="2">
    <source>
        <dbReference type="Proteomes" id="UP000266673"/>
    </source>
</evidence>
<dbReference type="Proteomes" id="UP000266673">
    <property type="component" value="Unassembled WGS sequence"/>
</dbReference>
<evidence type="ECO:0000313" key="1">
    <source>
        <dbReference type="EMBL" id="RIB27946.1"/>
    </source>
</evidence>
<accession>A0A397W940</accession>
<dbReference type="OrthoDB" id="3945418at2759"/>
<dbReference type="GO" id="GO:0016705">
    <property type="term" value="F:oxidoreductase activity, acting on paired donors, with incorporation or reduction of molecular oxygen"/>
    <property type="evidence" value="ECO:0007669"/>
    <property type="project" value="InterPro"/>
</dbReference>
<dbReference type="SUPFAM" id="SSF48264">
    <property type="entry name" value="Cytochrome P450"/>
    <property type="match status" value="1"/>
</dbReference>
<dbReference type="EMBL" id="QKWP01000082">
    <property type="protein sequence ID" value="RIB27946.1"/>
    <property type="molecule type" value="Genomic_DNA"/>
</dbReference>